<dbReference type="EMBL" id="AF083338">
    <property type="protein sequence ID" value="AAC62246.1"/>
    <property type="molecule type" value="Genomic_DNA"/>
</dbReference>
<dbReference type="InterPro" id="IPR006592">
    <property type="entry name" value="RNA_pol_N"/>
</dbReference>
<dbReference type="SMART" id="SM00663">
    <property type="entry name" value="RPOLA_N"/>
    <property type="match status" value="1"/>
</dbReference>
<dbReference type="Gene3D" id="6.20.50.80">
    <property type="match status" value="1"/>
</dbReference>
<dbReference type="InterPro" id="IPR038593">
    <property type="entry name" value="RNA_pol_Rpb1_7_sf"/>
</dbReference>
<dbReference type="GO" id="GO:0003899">
    <property type="term" value="F:DNA-directed RNA polymerase activity"/>
    <property type="evidence" value="ECO:0007669"/>
    <property type="project" value="UniProtKB-EC"/>
</dbReference>
<sequence>CPGHFGHVTLAKAVYHLAYIRTVCRVLQCVCMNCSRLLVDRKISASTRLRNGAVRLNEVSKMCLQYKTCGECAVKTENAQVTRTGCGARQPLWRVSKLSITRVPRDSSGGELPEVQDSEEVVRILKNISDEDCVLIGLNPRFARPEWMMITLLPVPPMTVRPSIAFGSVGRAEDDLTKQLSTIVKNNAQIRKLKLDGAAPINIQDTLDVLQINVACFFDNSVPSLEKAKNGNRPIKSLSERLRGKEGRVRGQLMGKRVDFSARSVITPDPTLALNELGVPRTVASNLTVPEMVSPLNIHRLAALVRNGPGTYPGAKYVIRDDGARIALTSRGDMPIVPGYIIERHLMDGDHVVFNRQPSLHKMSMMGHQVRVLPYSSFRLNLSVTTPYNADFDGDEMNMHVPNSLEAISEVKNLMAVPFQIVTPQKNSPCMGVVQDSLLGCSLISRRDTFLTEDVMMNLALVISYDPDKIPQPAILRPKPLWTGKQAFSMLLPKDLSYKGKCGFYFNAEQSVSREVAAAQEEYMNSLLDSVVRIKKGQLHTGVITNKAVGKSGQGSIIHILWKDQGPMAARDFLSRVQLLTNAYILTRGFSVGTEDTLADPDTLQAVKAEIEGAKRNVKIHIDDARAGRLKVQAGRSLVESFEAKTNKSLQDALSNAGKKSLSSLKYDNNFKLMIESGSKGSEMNICQITGMVGQQNVEGKRIAFGFQRRTLPHFRKDDYEPEARGFVENSYVSGLSPQEFFFHMMGGREGLIDTAVKTSESGYIQRKLMKSMEDISVKYDTTVRNAAGMILQFAYGEDGIDGTAHENQDIPSLNADDAKMRKLYDWNTADWDQYRPDFAPETLDEIRRDARVAEVVEREFAQLMADRATVRAIKHATGARDDNVFLPVHVGRIIAKAKQHYHISETTRSDLSPADIYTTLDLLITRELNITGAAYAEGRRADPLGEEQRSTALTMFAIMLRAQLASKVMILKHHITLDCWGYIIGEVREKFGRALVAPGEMVGAIAAQSFGEPTTQMTLNTFHSAGVGTKNVTLGVPRLKELINVNMALRTPNISIFVQDPFCNSEENATKVPLHIKHTTVRDLVSRAEIIYDPMYVVDQMTGEAYFDCTRTVVPEDEFFVQDNYMQADRLNYQTHSYSSFVLRVMLDTKVMQQMELKEESVVSIVKAEFEDAVEIISTVNDLNKPRMRIRLVRERAEAEAAVDEDRGEDDRLRDMEEIIMGLHVHGIRGMTKVMVDDSRTEKWVDERGALQTRRFWPLDGEVKKDTAPPLLDVMVHPAVDPYRTTTNSITVINDVLGVEAARAALLKELRDVLGFDGSYINIRHLLMLVDVMTFRGYLMSITRFGMNRTDNGILMRASFEETVDVLQDAAQFAGHDELRGVSDNIMLGQVAPVGTGTFDLLLDAALLREAYQFRTTTESDARGAIISPVGSSPQHTPYSSHMLSPQAQAIDNTYGLMFSPSVTMSPSGGFGMGMGMGMGDIPVPSSPGPFGYIPVPGSPAAAGYSPASPAYSPASPAYSPASPAYSPASPAYSPASPAYSPASPAYSPASPAYSPASPAYSPASPAYSPASPAYSPASPAYSPASPAYSPASPAYSPASPAYSPASPAYSPASPAYSPASPAYSPASPAYSPASPAYSPASPAYSPASPAYGPASPAYSPASPAYSPASPAYSPASPAYDPAEPYDRR</sequence>
<comment type="function">
    <text evidence="14">DNA-dependent RNA polymerase catalyzes the transcription of DNA into RNA using the four ribonucleoside triphosphates as substrates.</text>
</comment>
<dbReference type="InterPro" id="IPR007066">
    <property type="entry name" value="RNA_pol_Rpb1_3"/>
</dbReference>
<keyword evidence="5 14" id="KW-0808">Transferase</keyword>
<dbReference type="GO" id="GO:0003677">
    <property type="term" value="F:DNA binding"/>
    <property type="evidence" value="ECO:0007669"/>
    <property type="project" value="UniProtKB-KW"/>
</dbReference>
<dbReference type="Pfam" id="PF00623">
    <property type="entry name" value="RNA_pol_Rpb1_2"/>
    <property type="match status" value="1"/>
</dbReference>
<keyword evidence="13" id="KW-0539">Nucleus</keyword>
<dbReference type="Pfam" id="PF04983">
    <property type="entry name" value="RNA_pol_Rpb1_3"/>
    <property type="match status" value="1"/>
</dbReference>
<evidence type="ECO:0000256" key="12">
    <source>
        <dbReference type="ARBA" id="ARBA00023163"/>
    </source>
</evidence>
<dbReference type="Gene3D" id="1.10.274.100">
    <property type="entry name" value="RNA polymerase Rpb1, domain 3"/>
    <property type="match status" value="1"/>
</dbReference>
<dbReference type="Pfam" id="PF04998">
    <property type="entry name" value="RNA_pol_Rpb1_5"/>
    <property type="match status" value="1"/>
</dbReference>
<evidence type="ECO:0000256" key="9">
    <source>
        <dbReference type="ARBA" id="ARBA00022833"/>
    </source>
</evidence>
<dbReference type="InterPro" id="IPR042102">
    <property type="entry name" value="RNA_pol_Rpb1_3_sf"/>
</dbReference>
<dbReference type="FunFam" id="1.10.274.100:FF:000001">
    <property type="entry name" value="DNA-directed RNA polymerase subunit"/>
    <property type="match status" value="1"/>
</dbReference>
<dbReference type="PANTHER" id="PTHR19376:SF37">
    <property type="entry name" value="DNA-DIRECTED RNA POLYMERASE II SUBUNIT RPB1"/>
    <property type="match status" value="1"/>
</dbReference>
<evidence type="ECO:0000256" key="1">
    <source>
        <dbReference type="ARBA" id="ARBA00004123"/>
    </source>
</evidence>
<dbReference type="PIR" id="T31670">
    <property type="entry name" value="T31670"/>
</dbReference>
<keyword evidence="6 14" id="KW-0548">Nucleotidyltransferase</keyword>
<dbReference type="InterPro" id="IPR007081">
    <property type="entry name" value="RNA_pol_Rpb1_5"/>
</dbReference>
<evidence type="ECO:0000259" key="16">
    <source>
        <dbReference type="SMART" id="SM00663"/>
    </source>
</evidence>
<evidence type="ECO:0000256" key="15">
    <source>
        <dbReference type="SAM" id="MobiDB-lite"/>
    </source>
</evidence>
<dbReference type="InterPro" id="IPR007083">
    <property type="entry name" value="RNA_pol_Rpb1_4"/>
</dbReference>
<evidence type="ECO:0000256" key="3">
    <source>
        <dbReference type="ARBA" id="ARBA00022478"/>
    </source>
</evidence>
<feature type="region of interest" description="Disordered" evidence="15">
    <location>
        <begin position="1586"/>
        <end position="1690"/>
    </location>
</feature>
<keyword evidence="10" id="KW-0460">Magnesium</keyword>
<accession>O77165</accession>
<keyword evidence="4" id="KW-0597">Phosphoprotein</keyword>
<evidence type="ECO:0000256" key="11">
    <source>
        <dbReference type="ARBA" id="ARBA00023125"/>
    </source>
</evidence>
<evidence type="ECO:0000256" key="4">
    <source>
        <dbReference type="ARBA" id="ARBA00022553"/>
    </source>
</evidence>
<dbReference type="Pfam" id="PF05001">
    <property type="entry name" value="RNA_pol_Rpb1_R"/>
    <property type="match status" value="12"/>
</dbReference>
<dbReference type="InterPro" id="IPR000684">
    <property type="entry name" value="RNA_pol_II_repeat_euk"/>
</dbReference>
<dbReference type="Pfam" id="PF05000">
    <property type="entry name" value="RNA_pol_Rpb1_4"/>
    <property type="match status" value="1"/>
</dbReference>
<dbReference type="CDD" id="cd02584">
    <property type="entry name" value="RNAP_II_Rpb1_C"/>
    <property type="match status" value="1"/>
</dbReference>
<dbReference type="GO" id="GO:0005665">
    <property type="term" value="C:RNA polymerase II, core complex"/>
    <property type="evidence" value="ECO:0007669"/>
    <property type="project" value="TreeGrafter"/>
</dbReference>
<evidence type="ECO:0000313" key="17">
    <source>
        <dbReference type="EMBL" id="AAC62246.1"/>
    </source>
</evidence>
<keyword evidence="7" id="KW-0479">Metal-binding</keyword>
<dbReference type="Pfam" id="PF04992">
    <property type="entry name" value="RNA_pol_Rpb1_6"/>
    <property type="match status" value="1"/>
</dbReference>
<evidence type="ECO:0000256" key="13">
    <source>
        <dbReference type="ARBA" id="ARBA00023242"/>
    </source>
</evidence>
<dbReference type="Pfam" id="PF04997">
    <property type="entry name" value="RNA_pol_Rpb1_1"/>
    <property type="match status" value="1"/>
</dbReference>
<organism evidence="17">
    <name type="scientific">Breviata anathema</name>
    <name type="common">Amoeboid flagellate</name>
    <dbReference type="NCBI Taxonomy" id="81100"/>
    <lineage>
        <taxon>Eukaryota</taxon>
        <taxon>Breviatea</taxon>
        <taxon>Breviata</taxon>
    </lineage>
</organism>
<keyword evidence="11" id="KW-0238">DNA-binding</keyword>
<keyword evidence="9" id="KW-0862">Zinc</keyword>
<dbReference type="CDD" id="cd02733">
    <property type="entry name" value="RNAP_II_RPB1_N"/>
    <property type="match status" value="1"/>
</dbReference>
<evidence type="ECO:0000256" key="10">
    <source>
        <dbReference type="ARBA" id="ARBA00022842"/>
    </source>
</evidence>
<dbReference type="Gene3D" id="3.30.1490.180">
    <property type="entry name" value="RNA polymerase ii"/>
    <property type="match status" value="1"/>
</dbReference>
<dbReference type="Pfam" id="PF04990">
    <property type="entry name" value="RNA_pol_Rpb1_7"/>
    <property type="match status" value="1"/>
</dbReference>
<keyword evidence="12 14" id="KW-0804">Transcription</keyword>
<dbReference type="Gene3D" id="1.10.150.390">
    <property type="match status" value="1"/>
</dbReference>
<dbReference type="GO" id="GO:0046872">
    <property type="term" value="F:metal ion binding"/>
    <property type="evidence" value="ECO:0007669"/>
    <property type="project" value="UniProtKB-KW"/>
</dbReference>
<proteinExistence type="inferred from homology"/>
<dbReference type="InterPro" id="IPR007073">
    <property type="entry name" value="RNA_pol_Rpb1_7"/>
</dbReference>
<evidence type="ECO:0000256" key="6">
    <source>
        <dbReference type="ARBA" id="ARBA00022695"/>
    </source>
</evidence>
<gene>
    <name evidence="17" type="primary">RPB1</name>
</gene>
<dbReference type="InterPro" id="IPR007080">
    <property type="entry name" value="RNA_pol_Rpb1_1"/>
</dbReference>
<dbReference type="InterPro" id="IPR045867">
    <property type="entry name" value="DNA-dir_RpoC_beta_prime"/>
</dbReference>
<dbReference type="Gene3D" id="2.40.40.20">
    <property type="match status" value="1"/>
</dbReference>
<comment type="similarity">
    <text evidence="2 14">Belongs to the RNA polymerase beta' chain family.</text>
</comment>
<comment type="subcellular location">
    <subcellularLocation>
        <location evidence="1">Nucleus</location>
    </subcellularLocation>
</comment>
<dbReference type="GO" id="GO:0006366">
    <property type="term" value="P:transcription by RNA polymerase II"/>
    <property type="evidence" value="ECO:0007669"/>
    <property type="project" value="InterPro"/>
</dbReference>
<comment type="catalytic activity">
    <reaction evidence="14">
        <text>RNA(n) + a ribonucleoside 5'-triphosphate = RNA(n+1) + diphosphate</text>
        <dbReference type="Rhea" id="RHEA:21248"/>
        <dbReference type="Rhea" id="RHEA-COMP:14527"/>
        <dbReference type="Rhea" id="RHEA-COMP:17342"/>
        <dbReference type="ChEBI" id="CHEBI:33019"/>
        <dbReference type="ChEBI" id="CHEBI:61557"/>
        <dbReference type="ChEBI" id="CHEBI:140395"/>
        <dbReference type="EC" id="2.7.7.6"/>
    </reaction>
</comment>
<feature type="domain" description="RNA polymerase N-terminal" evidence="16">
    <location>
        <begin position="146"/>
        <end position="445"/>
    </location>
</feature>
<dbReference type="Gene3D" id="6.10.250.2940">
    <property type="match status" value="1"/>
</dbReference>
<evidence type="ECO:0000256" key="8">
    <source>
        <dbReference type="ARBA" id="ARBA00022737"/>
    </source>
</evidence>
<evidence type="ECO:0000256" key="5">
    <source>
        <dbReference type="ARBA" id="ARBA00022679"/>
    </source>
</evidence>
<dbReference type="InterPro" id="IPR007075">
    <property type="entry name" value="RNA_pol_Rpb1_6"/>
</dbReference>
<dbReference type="Gene3D" id="3.30.1360.140">
    <property type="match status" value="1"/>
</dbReference>
<dbReference type="EC" id="2.7.7.6" evidence="14"/>
<feature type="compositionally biased region" description="Low complexity" evidence="15">
    <location>
        <begin position="1586"/>
        <end position="1681"/>
    </location>
</feature>
<feature type="non-terminal residue" evidence="17">
    <location>
        <position position="1"/>
    </location>
</feature>
<keyword evidence="8" id="KW-0677">Repeat</keyword>
<evidence type="ECO:0000256" key="2">
    <source>
        <dbReference type="ARBA" id="ARBA00006460"/>
    </source>
</evidence>
<evidence type="ECO:0000256" key="14">
    <source>
        <dbReference type="RuleBase" id="RU004279"/>
    </source>
</evidence>
<dbReference type="Gene3D" id="1.10.132.30">
    <property type="match status" value="1"/>
</dbReference>
<name>O77165_BREAA</name>
<dbReference type="FunFam" id="1.10.150.390:FF:000001">
    <property type="entry name" value="DNA-directed RNA polymerase subunit"/>
    <property type="match status" value="1"/>
</dbReference>
<dbReference type="SUPFAM" id="SSF64484">
    <property type="entry name" value="beta and beta-prime subunits of DNA dependent RNA-polymerase"/>
    <property type="match status" value="1"/>
</dbReference>
<dbReference type="PANTHER" id="PTHR19376">
    <property type="entry name" value="DNA-DIRECTED RNA POLYMERASE"/>
    <property type="match status" value="1"/>
</dbReference>
<keyword evidence="3 14" id="KW-0240">DNA-directed RNA polymerase</keyword>
<evidence type="ECO:0000256" key="7">
    <source>
        <dbReference type="ARBA" id="ARBA00022723"/>
    </source>
</evidence>
<dbReference type="InterPro" id="IPR038120">
    <property type="entry name" value="Rpb1_funnel_sf"/>
</dbReference>
<reference evidence="17" key="1">
    <citation type="journal article" date="1998" name="Proc. Natl. Acad. Sci. U.S.A.">
        <title>Amitochondriate amoebae and the evolution of DNA-dependent RNA polymerase II.</title>
        <authorList>
            <person name="Stiller J.W."/>
            <person name="Duffield E.C."/>
            <person name="Hall B.D."/>
        </authorList>
    </citation>
    <scope>NUCLEOTIDE SEQUENCE</scope>
    <source>
        <strain evidence="17">ATCC50338</strain>
    </source>
</reference>
<dbReference type="FunFam" id="2.40.40.20:FF:000019">
    <property type="entry name" value="DNA-directed RNA polymerase II subunit RPB1"/>
    <property type="match status" value="1"/>
</dbReference>
<protein>
    <recommendedName>
        <fullName evidence="14">DNA-directed RNA polymerase subunit</fullName>
        <ecNumber evidence="14">2.7.7.6</ecNumber>
    </recommendedName>
</protein>
<dbReference type="InterPro" id="IPR000722">
    <property type="entry name" value="RNA_pol_asu"/>
</dbReference>